<feature type="binding site" evidence="2">
    <location>
        <position position="44"/>
    </location>
    <ligand>
        <name>Mg(2+)</name>
        <dbReference type="ChEBI" id="CHEBI:18420"/>
        <label>1</label>
    </ligand>
</feature>
<evidence type="ECO:0000256" key="2">
    <source>
        <dbReference type="HAMAP-Rule" id="MF_02128"/>
    </source>
</evidence>
<sequence length="319" mass="34240">MNEFDLIARFFRRQHDGEGVVLDNGDDCAVLDIEPEQQLVVSIDTMVAGVHFLASMPSRDLGYRALATALSDLAAMGAQPRWFTLALTLPAIDEAWLAGFSEGLFELADKHQMALIGGDTTRGPLTISIQVHGVVTRGQYLSRAAAEEGDIIAVTGSLGDAAAGLRVAQRQSLAETAEEAFLLRRFERPTARIEEGLLLRDYSRCAIDISDGLLADLGHICAGSGLGAEIEAALLPCSSALSTVNSNERLEFQLRGGDDYELCVTVARENWSTLAAQFSSRDWPLTKIGRMVAGSGVCVHDGDEALSALPMSANGFKHF</sequence>
<proteinExistence type="inferred from homology"/>
<dbReference type="CDD" id="cd02194">
    <property type="entry name" value="ThiL"/>
    <property type="match status" value="1"/>
</dbReference>
<feature type="binding site" evidence="2">
    <location>
        <position position="208"/>
    </location>
    <ligand>
        <name>Mg(2+)</name>
        <dbReference type="ChEBI" id="CHEBI:18420"/>
        <label>3</label>
    </ligand>
</feature>
<reference evidence="5 6" key="1">
    <citation type="submission" date="2018-11" db="EMBL/GenBank/DDBJ databases">
        <title>Genomic Encyclopedia of Type Strains, Phase IV (KMG-IV): sequencing the most valuable type-strain genomes for metagenomic binning, comparative biology and taxonomic classification.</title>
        <authorList>
            <person name="Goeker M."/>
        </authorList>
    </citation>
    <scope>NUCLEOTIDE SEQUENCE [LARGE SCALE GENOMIC DNA]</scope>
    <source>
        <strain evidence="5 6">DSM 100316</strain>
    </source>
</reference>
<keyword evidence="2" id="KW-0808">Transferase</keyword>
<dbReference type="InterPro" id="IPR016188">
    <property type="entry name" value="PurM-like_N"/>
</dbReference>
<evidence type="ECO:0000313" key="5">
    <source>
        <dbReference type="EMBL" id="ROS01626.1"/>
    </source>
</evidence>
<accession>A0A3N2DPC0</accession>
<comment type="pathway">
    <text evidence="2">Cofactor biosynthesis; thiamine diphosphate biosynthesis; thiamine diphosphate from thiamine phosphate: step 1/1.</text>
</comment>
<dbReference type="Gene3D" id="3.30.1330.10">
    <property type="entry name" value="PurM-like, N-terminal domain"/>
    <property type="match status" value="1"/>
</dbReference>
<dbReference type="OrthoDB" id="9802811at2"/>
<evidence type="ECO:0000259" key="4">
    <source>
        <dbReference type="Pfam" id="PF02769"/>
    </source>
</evidence>
<dbReference type="InterPro" id="IPR006283">
    <property type="entry name" value="ThiL-like"/>
</dbReference>
<feature type="binding site" evidence="2">
    <location>
        <position position="210"/>
    </location>
    <ligand>
        <name>ATP</name>
        <dbReference type="ChEBI" id="CHEBI:30616"/>
    </ligand>
</feature>
<feature type="binding site" evidence="2">
    <location>
        <position position="27"/>
    </location>
    <ligand>
        <name>Mg(2+)</name>
        <dbReference type="ChEBI" id="CHEBI:18420"/>
        <label>3</label>
    </ligand>
</feature>
<dbReference type="AlphaFoldDB" id="A0A3N2DPC0"/>
<name>A0A3N2DPC0_9GAMM</name>
<feature type="binding site" evidence="2">
    <location>
        <position position="51"/>
    </location>
    <ligand>
        <name>substrate</name>
    </ligand>
</feature>
<dbReference type="PANTHER" id="PTHR30270">
    <property type="entry name" value="THIAMINE-MONOPHOSPHATE KINASE"/>
    <property type="match status" value="1"/>
</dbReference>
<dbReference type="PANTHER" id="PTHR30270:SF0">
    <property type="entry name" value="THIAMINE-MONOPHOSPHATE KINASE"/>
    <property type="match status" value="1"/>
</dbReference>
<dbReference type="GO" id="GO:0005524">
    <property type="term" value="F:ATP binding"/>
    <property type="evidence" value="ECO:0007669"/>
    <property type="project" value="UniProtKB-UniRule"/>
</dbReference>
<dbReference type="Pfam" id="PF02769">
    <property type="entry name" value="AIRS_C"/>
    <property type="match status" value="1"/>
</dbReference>
<evidence type="ECO:0000256" key="1">
    <source>
        <dbReference type="ARBA" id="ARBA00022977"/>
    </source>
</evidence>
<feature type="binding site" evidence="2">
    <location>
        <position position="72"/>
    </location>
    <ligand>
        <name>Mg(2+)</name>
        <dbReference type="ChEBI" id="CHEBI:18420"/>
        <label>2</label>
    </ligand>
</feature>
<feature type="binding site" evidence="2">
    <location>
        <position position="44"/>
    </location>
    <ligand>
        <name>Mg(2+)</name>
        <dbReference type="ChEBI" id="CHEBI:18420"/>
        <label>2</label>
    </ligand>
</feature>
<dbReference type="GO" id="GO:0000287">
    <property type="term" value="F:magnesium ion binding"/>
    <property type="evidence" value="ECO:0007669"/>
    <property type="project" value="UniProtKB-UniRule"/>
</dbReference>
<comment type="caution">
    <text evidence="2">Lacks conserved residue(s) required for the propagation of feature annotation.</text>
</comment>
<evidence type="ECO:0000313" key="6">
    <source>
        <dbReference type="Proteomes" id="UP000275394"/>
    </source>
</evidence>
<feature type="binding site" evidence="2">
    <location>
        <position position="143"/>
    </location>
    <ligand>
        <name>ATP</name>
        <dbReference type="ChEBI" id="CHEBI:30616"/>
    </ligand>
</feature>
<organism evidence="5 6">
    <name type="scientific">Sinobacterium caligoides</name>
    <dbReference type="NCBI Taxonomy" id="933926"/>
    <lineage>
        <taxon>Bacteria</taxon>
        <taxon>Pseudomonadati</taxon>
        <taxon>Pseudomonadota</taxon>
        <taxon>Gammaproteobacteria</taxon>
        <taxon>Cellvibrionales</taxon>
        <taxon>Spongiibacteraceae</taxon>
        <taxon>Sinobacterium</taxon>
    </lineage>
</organism>
<evidence type="ECO:0000259" key="3">
    <source>
        <dbReference type="Pfam" id="PF00586"/>
    </source>
</evidence>
<gene>
    <name evidence="2" type="primary">thiL</name>
    <name evidence="5" type="ORF">EDC56_2070</name>
</gene>
<keyword evidence="2" id="KW-0547">Nucleotide-binding</keyword>
<dbReference type="UniPathway" id="UPA00060">
    <property type="reaction ID" value="UER00142"/>
</dbReference>
<feature type="domain" description="PurM-like C-terminal" evidence="4">
    <location>
        <begin position="147"/>
        <end position="297"/>
    </location>
</feature>
<feature type="binding site" evidence="2">
    <location>
        <position position="316"/>
    </location>
    <ligand>
        <name>substrate</name>
    </ligand>
</feature>
<dbReference type="NCBIfam" id="TIGR01379">
    <property type="entry name" value="thiL"/>
    <property type="match status" value="1"/>
</dbReference>
<keyword evidence="2" id="KW-0479">Metal-binding</keyword>
<comment type="miscellaneous">
    <text evidence="2">Reaction mechanism of ThiL seems to utilize a direct, inline transfer of the gamma-phosphate of ATP to TMP rather than a phosphorylated enzyme intermediate.</text>
</comment>
<dbReference type="RefSeq" id="WP_123712397.1">
    <property type="nucleotide sequence ID" value="NZ_RKHR01000004.1"/>
</dbReference>
<dbReference type="GO" id="GO:0009229">
    <property type="term" value="P:thiamine diphosphate biosynthetic process"/>
    <property type="evidence" value="ECO:0007669"/>
    <property type="project" value="UniProtKB-UniRule"/>
</dbReference>
<dbReference type="GO" id="GO:0009228">
    <property type="term" value="P:thiamine biosynthetic process"/>
    <property type="evidence" value="ECO:0007669"/>
    <property type="project" value="UniProtKB-KW"/>
</dbReference>
<feature type="binding site" evidence="2">
    <location>
        <position position="72"/>
    </location>
    <ligand>
        <name>Mg(2+)</name>
        <dbReference type="ChEBI" id="CHEBI:18420"/>
        <label>3</label>
    </ligand>
</feature>
<dbReference type="Gene3D" id="3.90.650.10">
    <property type="entry name" value="PurM-like C-terminal domain"/>
    <property type="match status" value="1"/>
</dbReference>
<dbReference type="InterPro" id="IPR010918">
    <property type="entry name" value="PurM-like_C_dom"/>
</dbReference>
<keyword evidence="1 2" id="KW-0784">Thiamine biosynthesis</keyword>
<feature type="binding site" evidence="2">
    <location>
        <position position="211"/>
    </location>
    <ligand>
        <name>Mg(2+)</name>
        <dbReference type="ChEBI" id="CHEBI:18420"/>
        <label>5</label>
    </ligand>
</feature>
<keyword evidence="2" id="KW-0067">ATP-binding</keyword>
<feature type="binding site" evidence="2">
    <location>
        <begin position="118"/>
        <end position="119"/>
    </location>
    <ligand>
        <name>ATP</name>
        <dbReference type="ChEBI" id="CHEBI:30616"/>
    </ligand>
</feature>
<comment type="catalytic activity">
    <reaction evidence="2">
        <text>thiamine phosphate + ATP = thiamine diphosphate + ADP</text>
        <dbReference type="Rhea" id="RHEA:15913"/>
        <dbReference type="ChEBI" id="CHEBI:30616"/>
        <dbReference type="ChEBI" id="CHEBI:37575"/>
        <dbReference type="ChEBI" id="CHEBI:58937"/>
        <dbReference type="ChEBI" id="CHEBI:456216"/>
        <dbReference type="EC" id="2.7.4.16"/>
    </reaction>
</comment>
<dbReference type="InterPro" id="IPR036921">
    <property type="entry name" value="PurM-like_N_sf"/>
</dbReference>
<keyword evidence="6" id="KW-1185">Reference proteome</keyword>
<dbReference type="Proteomes" id="UP000275394">
    <property type="component" value="Unassembled WGS sequence"/>
</dbReference>
<dbReference type="SUPFAM" id="SSF56042">
    <property type="entry name" value="PurM C-terminal domain-like"/>
    <property type="match status" value="1"/>
</dbReference>
<dbReference type="HAMAP" id="MF_02128">
    <property type="entry name" value="TMP_kinase"/>
    <property type="match status" value="1"/>
</dbReference>
<comment type="function">
    <text evidence="2">Catalyzes the ATP-dependent phosphorylation of thiamine-monophosphate (TMP) to form thiamine-pyrophosphate (TPP), the active form of vitamin B1.</text>
</comment>
<protein>
    <recommendedName>
        <fullName evidence="2">Thiamine-monophosphate kinase</fullName>
        <shortName evidence="2">TMP kinase</shortName>
        <shortName evidence="2">Thiamine-phosphate kinase</shortName>
        <ecNumber evidence="2">2.7.4.16</ecNumber>
    </recommendedName>
</protein>
<keyword evidence="2 5" id="KW-0418">Kinase</keyword>
<dbReference type="Pfam" id="PF00586">
    <property type="entry name" value="AIRS"/>
    <property type="match status" value="1"/>
</dbReference>
<keyword evidence="2" id="KW-0460">Magnesium</keyword>
<dbReference type="PIRSF" id="PIRSF005303">
    <property type="entry name" value="Thiam_monoph_kin"/>
    <property type="match status" value="1"/>
</dbReference>
<dbReference type="SUPFAM" id="SSF55326">
    <property type="entry name" value="PurM N-terminal domain-like"/>
    <property type="match status" value="1"/>
</dbReference>
<comment type="caution">
    <text evidence="5">The sequence shown here is derived from an EMBL/GenBank/DDBJ whole genome shotgun (WGS) entry which is preliminary data.</text>
</comment>
<feature type="domain" description="PurM-like N-terminal" evidence="3">
    <location>
        <begin position="25"/>
        <end position="135"/>
    </location>
</feature>
<dbReference type="EC" id="2.7.4.16" evidence="2"/>
<feature type="binding site" evidence="2">
    <location>
        <position position="27"/>
    </location>
    <ligand>
        <name>Mg(2+)</name>
        <dbReference type="ChEBI" id="CHEBI:18420"/>
        <label>4</label>
    </ligand>
</feature>
<dbReference type="EMBL" id="RKHR01000004">
    <property type="protein sequence ID" value="ROS01626.1"/>
    <property type="molecule type" value="Genomic_DNA"/>
</dbReference>
<feature type="binding site" evidence="2">
    <location>
        <position position="258"/>
    </location>
    <ligand>
        <name>substrate</name>
    </ligand>
</feature>
<dbReference type="GO" id="GO:0009030">
    <property type="term" value="F:thiamine-phosphate kinase activity"/>
    <property type="evidence" value="ECO:0007669"/>
    <property type="project" value="UniProtKB-UniRule"/>
</dbReference>
<dbReference type="InterPro" id="IPR036676">
    <property type="entry name" value="PurM-like_C_sf"/>
</dbReference>
<feature type="binding site" evidence="2">
    <location>
        <position position="119"/>
    </location>
    <ligand>
        <name>Mg(2+)</name>
        <dbReference type="ChEBI" id="CHEBI:18420"/>
        <label>1</label>
    </ligand>
</feature>
<feature type="binding site" evidence="2">
    <location>
        <position position="42"/>
    </location>
    <ligand>
        <name>Mg(2+)</name>
        <dbReference type="ChEBI" id="CHEBI:18420"/>
        <label>4</label>
    </ligand>
</feature>
<feature type="binding site" evidence="2">
    <location>
        <position position="72"/>
    </location>
    <ligand>
        <name>Mg(2+)</name>
        <dbReference type="ChEBI" id="CHEBI:18420"/>
        <label>4</label>
    </ligand>
</feature>
<comment type="similarity">
    <text evidence="2">Belongs to the thiamine-monophosphate kinase family.</text>
</comment>